<keyword evidence="18" id="KW-1185">Reference proteome</keyword>
<feature type="binding site" evidence="16">
    <location>
        <begin position="8"/>
        <end position="15"/>
    </location>
    <ligand>
        <name>GTP</name>
        <dbReference type="ChEBI" id="CHEBI:37565"/>
    </ligand>
</feature>
<evidence type="ECO:0000256" key="7">
    <source>
        <dbReference type="ARBA" id="ARBA00007490"/>
    </source>
</evidence>
<evidence type="ECO:0000256" key="2">
    <source>
        <dbReference type="ARBA" id="ARBA00000711"/>
    </source>
</evidence>
<keyword evidence="10 14" id="KW-0547">Nucleotide-binding</keyword>
<dbReference type="NCBIfam" id="NF004469">
    <property type="entry name" value="PRK05800.1"/>
    <property type="match status" value="1"/>
</dbReference>
<feature type="binding site" evidence="16">
    <location>
        <position position="70"/>
    </location>
    <ligand>
        <name>GTP</name>
        <dbReference type="ChEBI" id="CHEBI:37565"/>
    </ligand>
</feature>
<comment type="pathway">
    <text evidence="5 14">Cofactor biosynthesis; adenosylcobalamin biosynthesis; adenosylcobalamin from cob(II)yrinate a,c-diamide: step 6/7.</text>
</comment>
<protein>
    <recommendedName>
        <fullName evidence="14">Bifunctional adenosylcobalamin biosynthesis protein</fullName>
        <ecNumber evidence="14">2.7.1.156</ecNumber>
        <ecNumber evidence="14">2.7.7.62</ecNumber>
    </recommendedName>
</protein>
<evidence type="ECO:0000256" key="14">
    <source>
        <dbReference type="PIRNR" id="PIRNR006135"/>
    </source>
</evidence>
<comment type="catalytic activity">
    <reaction evidence="1 14">
        <text>adenosylcob(III)inamide + ATP = adenosylcob(III)inamide phosphate + ADP + H(+)</text>
        <dbReference type="Rhea" id="RHEA:15769"/>
        <dbReference type="ChEBI" id="CHEBI:2480"/>
        <dbReference type="ChEBI" id="CHEBI:15378"/>
        <dbReference type="ChEBI" id="CHEBI:30616"/>
        <dbReference type="ChEBI" id="CHEBI:58502"/>
        <dbReference type="ChEBI" id="CHEBI:456216"/>
        <dbReference type="EC" id="2.7.1.156"/>
    </reaction>
</comment>
<evidence type="ECO:0000313" key="17">
    <source>
        <dbReference type="EMBL" id="SHF80350.1"/>
    </source>
</evidence>
<evidence type="ECO:0000256" key="10">
    <source>
        <dbReference type="ARBA" id="ARBA00022741"/>
    </source>
</evidence>
<keyword evidence="9 14" id="KW-0808">Transferase</keyword>
<dbReference type="RefSeq" id="WP_072961527.1">
    <property type="nucleotide sequence ID" value="NZ_FQUH01000017.1"/>
</dbReference>
<evidence type="ECO:0000313" key="18">
    <source>
        <dbReference type="Proteomes" id="UP000184159"/>
    </source>
</evidence>
<keyword evidence="13 14" id="KW-0342">GTP-binding</keyword>
<dbReference type="Gene3D" id="3.40.50.300">
    <property type="entry name" value="P-loop containing nucleotide triphosphate hydrolases"/>
    <property type="match status" value="1"/>
</dbReference>
<dbReference type="InterPro" id="IPR003203">
    <property type="entry name" value="CobU/CobP"/>
</dbReference>
<keyword evidence="11 14" id="KW-0418">Kinase</keyword>
<dbReference type="SUPFAM" id="SSF52540">
    <property type="entry name" value="P-loop containing nucleoside triphosphate hydrolases"/>
    <property type="match status" value="1"/>
</dbReference>
<proteinExistence type="inferred from homology"/>
<evidence type="ECO:0000256" key="6">
    <source>
        <dbReference type="ARBA" id="ARBA00005159"/>
    </source>
</evidence>
<evidence type="ECO:0000256" key="16">
    <source>
        <dbReference type="PIRSR" id="PIRSR006135-2"/>
    </source>
</evidence>
<dbReference type="CDD" id="cd00544">
    <property type="entry name" value="CobU"/>
    <property type="match status" value="1"/>
</dbReference>
<dbReference type="GO" id="GO:0043752">
    <property type="term" value="F:adenosylcobinamide kinase activity"/>
    <property type="evidence" value="ECO:0007669"/>
    <property type="project" value="UniProtKB-EC"/>
</dbReference>
<reference evidence="18" key="1">
    <citation type="submission" date="2016-11" db="EMBL/GenBank/DDBJ databases">
        <authorList>
            <person name="Varghese N."/>
            <person name="Submissions S."/>
        </authorList>
    </citation>
    <scope>NUCLEOTIDE SEQUENCE [LARGE SCALE GENOMIC DNA]</scope>
    <source>
        <strain evidence="18">DSM 21264</strain>
    </source>
</reference>
<comment type="similarity">
    <text evidence="7 14">Belongs to the CobU/CobP family.</text>
</comment>
<dbReference type="UniPathway" id="UPA00148">
    <property type="reaction ID" value="UER00236"/>
</dbReference>
<dbReference type="AlphaFoldDB" id="A0A1M5EML2"/>
<evidence type="ECO:0000256" key="9">
    <source>
        <dbReference type="ARBA" id="ARBA00022679"/>
    </source>
</evidence>
<dbReference type="GO" id="GO:0009236">
    <property type="term" value="P:cobalamin biosynthetic process"/>
    <property type="evidence" value="ECO:0007669"/>
    <property type="project" value="UniProtKB-UniRule"/>
</dbReference>
<evidence type="ECO:0000256" key="3">
    <source>
        <dbReference type="ARBA" id="ARBA00001522"/>
    </source>
</evidence>
<dbReference type="Proteomes" id="UP000184159">
    <property type="component" value="Unassembled WGS sequence"/>
</dbReference>
<accession>A0A1M5EML2</accession>
<dbReference type="PIRSF" id="PIRSF006135">
    <property type="entry name" value="CobU"/>
    <property type="match status" value="1"/>
</dbReference>
<keyword evidence="12 14" id="KW-0067">ATP-binding</keyword>
<evidence type="ECO:0000256" key="13">
    <source>
        <dbReference type="ARBA" id="ARBA00023134"/>
    </source>
</evidence>
<evidence type="ECO:0000256" key="11">
    <source>
        <dbReference type="ARBA" id="ARBA00022777"/>
    </source>
</evidence>
<comment type="pathway">
    <text evidence="6 14">Cofactor biosynthesis; adenosylcobalamin biosynthesis; adenosylcobalamin from cob(II)yrinate a,c-diamide: step 5/7.</text>
</comment>
<dbReference type="EC" id="2.7.7.62" evidence="14"/>
<dbReference type="GO" id="GO:0005524">
    <property type="term" value="F:ATP binding"/>
    <property type="evidence" value="ECO:0007669"/>
    <property type="project" value="UniProtKB-UniRule"/>
</dbReference>
<dbReference type="PANTHER" id="PTHR34848">
    <property type="match status" value="1"/>
</dbReference>
<name>A0A1M5EML2_VIBGA</name>
<dbReference type="GO" id="GO:0008820">
    <property type="term" value="F:cobinamide phosphate guanylyltransferase activity"/>
    <property type="evidence" value="ECO:0007669"/>
    <property type="project" value="UniProtKB-UniRule"/>
</dbReference>
<gene>
    <name evidence="17" type="ORF">SAMN02745781_03207</name>
</gene>
<dbReference type="InterPro" id="IPR027417">
    <property type="entry name" value="P-loop_NTPase"/>
</dbReference>
<evidence type="ECO:0000256" key="8">
    <source>
        <dbReference type="ARBA" id="ARBA00022573"/>
    </source>
</evidence>
<dbReference type="Pfam" id="PF02283">
    <property type="entry name" value="CobU"/>
    <property type="match status" value="1"/>
</dbReference>
<feature type="binding site" evidence="16">
    <location>
        <position position="91"/>
    </location>
    <ligand>
        <name>GTP</name>
        <dbReference type="ChEBI" id="CHEBI:37565"/>
    </ligand>
</feature>
<dbReference type="EC" id="2.7.1.156" evidence="14"/>
<organism evidence="17 18">
    <name type="scientific">Vibrio gazogenes DSM 21264 = NBRC 103151</name>
    <dbReference type="NCBI Taxonomy" id="1123492"/>
    <lineage>
        <taxon>Bacteria</taxon>
        <taxon>Pseudomonadati</taxon>
        <taxon>Pseudomonadota</taxon>
        <taxon>Gammaproteobacteria</taxon>
        <taxon>Vibrionales</taxon>
        <taxon>Vibrionaceae</taxon>
        <taxon>Vibrio</taxon>
    </lineage>
</organism>
<dbReference type="GO" id="GO:0005525">
    <property type="term" value="F:GTP binding"/>
    <property type="evidence" value="ECO:0007669"/>
    <property type="project" value="UniProtKB-UniRule"/>
</dbReference>
<evidence type="ECO:0000256" key="4">
    <source>
        <dbReference type="ARBA" id="ARBA00003889"/>
    </source>
</evidence>
<comment type="catalytic activity">
    <reaction evidence="2 14">
        <text>adenosylcob(III)inamide phosphate + GTP + H(+) = adenosylcob(III)inamide-GDP + diphosphate</text>
        <dbReference type="Rhea" id="RHEA:22712"/>
        <dbReference type="ChEBI" id="CHEBI:15378"/>
        <dbReference type="ChEBI" id="CHEBI:33019"/>
        <dbReference type="ChEBI" id="CHEBI:37565"/>
        <dbReference type="ChEBI" id="CHEBI:58502"/>
        <dbReference type="ChEBI" id="CHEBI:60487"/>
        <dbReference type="EC" id="2.7.7.62"/>
    </reaction>
</comment>
<dbReference type="EMBL" id="FQUH01000017">
    <property type="protein sequence ID" value="SHF80350.1"/>
    <property type="molecule type" value="Genomic_DNA"/>
</dbReference>
<evidence type="ECO:0000256" key="12">
    <source>
        <dbReference type="ARBA" id="ARBA00022840"/>
    </source>
</evidence>
<feature type="binding site" evidence="16">
    <location>
        <begin position="42"/>
        <end position="44"/>
    </location>
    <ligand>
        <name>GTP</name>
        <dbReference type="ChEBI" id="CHEBI:37565"/>
    </ligand>
</feature>
<dbReference type="PANTHER" id="PTHR34848:SF1">
    <property type="entry name" value="BIFUNCTIONAL ADENOSYLCOBALAMIN BIOSYNTHESIS PROTEIN COBU"/>
    <property type="match status" value="1"/>
</dbReference>
<comment type="catalytic activity">
    <reaction evidence="3">
        <text>adenosylcob(III)inamide + GTP = adenosylcob(III)inamide phosphate + GDP + H(+)</text>
        <dbReference type="Rhea" id="RHEA:15765"/>
        <dbReference type="ChEBI" id="CHEBI:2480"/>
        <dbReference type="ChEBI" id="CHEBI:15378"/>
        <dbReference type="ChEBI" id="CHEBI:37565"/>
        <dbReference type="ChEBI" id="CHEBI:58189"/>
        <dbReference type="ChEBI" id="CHEBI:58502"/>
        <dbReference type="EC" id="2.7.1.156"/>
    </reaction>
</comment>
<sequence length="189" mass="20884">MAVSLFIGGARSGKSSYAERQALALLKQRVSQGVTAQLHYVATAIAFDPEMTQRIEQHQRRRGPEWCNHESPLMLAQTLAQFQPQDIVLVDCLTLWLNNVIYNDGETASKAMIEQQVQALVSALQDSPATILCVSNEVGLGIIPMGEISRLYVDHAGWMNQAIAEMAEQVTFMAAGLPMLLKDVVKRRC</sequence>
<evidence type="ECO:0000256" key="5">
    <source>
        <dbReference type="ARBA" id="ARBA00004692"/>
    </source>
</evidence>
<keyword evidence="8 14" id="KW-0169">Cobalamin biosynthesis</keyword>
<keyword evidence="17" id="KW-0548">Nucleotidyltransferase</keyword>
<feature type="active site" description="GMP-histidine intermediate" evidence="15">
    <location>
        <position position="58"/>
    </location>
</feature>
<comment type="function">
    <text evidence="4 14">Catalyzes ATP-dependent phosphorylation of adenosylcobinamide and addition of GMP to adenosylcobinamide phosphate.</text>
</comment>
<evidence type="ECO:0000256" key="1">
    <source>
        <dbReference type="ARBA" id="ARBA00000312"/>
    </source>
</evidence>
<evidence type="ECO:0000256" key="15">
    <source>
        <dbReference type="PIRSR" id="PIRSR006135-1"/>
    </source>
</evidence>